<accession>A0A944CNM8</accession>
<comment type="caution">
    <text evidence="1">The sequence shown here is derived from an EMBL/GenBank/DDBJ whole genome shotgun (WGS) entry which is preliminary data.</text>
</comment>
<reference evidence="1 2" key="1">
    <citation type="journal article" date="2021" name="Microorganisms">
        <title>Bacterial Dimethylsulfoniopropionate Biosynthesis in the East China Sea.</title>
        <authorList>
            <person name="Liu J."/>
            <person name="Zhang Y."/>
            <person name="Liu J."/>
            <person name="Zhong H."/>
            <person name="Williams B.T."/>
            <person name="Zheng Y."/>
            <person name="Curson A.R.J."/>
            <person name="Sun C."/>
            <person name="Sun H."/>
            <person name="Song D."/>
            <person name="Wagner Mackenzie B."/>
            <person name="Bermejo Martinez A."/>
            <person name="Todd J.D."/>
            <person name="Zhang X.H."/>
        </authorList>
    </citation>
    <scope>NUCLEOTIDE SEQUENCE [LARGE SCALE GENOMIC DNA]</scope>
    <source>
        <strain evidence="1 2">ESS08</strain>
    </source>
</reference>
<keyword evidence="2" id="KW-1185">Reference proteome</keyword>
<gene>
    <name evidence="1" type="ORF">DYI25_16770</name>
</gene>
<sequence>MRPNWGCQLQDCDLVEIFVDVVELIPKVVEIFVDVVDIIQNVVEKIENSPIYCLGKGTLTIYMAINEATEGELT</sequence>
<protein>
    <submittedName>
        <fullName evidence="1">Uncharacterized protein</fullName>
    </submittedName>
</protein>
<name>A0A944CNM8_9BACI</name>
<organism evidence="1 2">
    <name type="scientific">Mesobacillus boroniphilus</name>
    <dbReference type="NCBI Taxonomy" id="308892"/>
    <lineage>
        <taxon>Bacteria</taxon>
        <taxon>Bacillati</taxon>
        <taxon>Bacillota</taxon>
        <taxon>Bacilli</taxon>
        <taxon>Bacillales</taxon>
        <taxon>Bacillaceae</taxon>
        <taxon>Mesobacillus</taxon>
    </lineage>
</organism>
<evidence type="ECO:0000313" key="2">
    <source>
        <dbReference type="Proteomes" id="UP000761411"/>
    </source>
</evidence>
<proteinExistence type="predicted"/>
<dbReference type="EMBL" id="QTKX01000002">
    <property type="protein sequence ID" value="MBS8266082.1"/>
    <property type="molecule type" value="Genomic_DNA"/>
</dbReference>
<evidence type="ECO:0000313" key="1">
    <source>
        <dbReference type="EMBL" id="MBS8266082.1"/>
    </source>
</evidence>
<dbReference type="AlphaFoldDB" id="A0A944CNM8"/>
<dbReference type="Proteomes" id="UP000761411">
    <property type="component" value="Unassembled WGS sequence"/>
</dbReference>